<dbReference type="GO" id="GO:0003700">
    <property type="term" value="F:DNA-binding transcription factor activity"/>
    <property type="evidence" value="ECO:0007669"/>
    <property type="project" value="InterPro"/>
</dbReference>
<dbReference type="SMART" id="SM00342">
    <property type="entry name" value="HTH_ARAC"/>
    <property type="match status" value="1"/>
</dbReference>
<dbReference type="InterPro" id="IPR018060">
    <property type="entry name" value="HTH_AraC"/>
</dbReference>
<dbReference type="SUPFAM" id="SSF46689">
    <property type="entry name" value="Homeodomain-like"/>
    <property type="match status" value="1"/>
</dbReference>
<keyword evidence="6" id="KW-0238">DNA-binding</keyword>
<dbReference type="GO" id="GO:0005737">
    <property type="term" value="C:cytoplasm"/>
    <property type="evidence" value="ECO:0007669"/>
    <property type="project" value="UniProtKB-SubCell"/>
</dbReference>
<dbReference type="PANTHER" id="PTHR42713">
    <property type="entry name" value="HISTIDINE KINASE-RELATED"/>
    <property type="match status" value="1"/>
</dbReference>
<reference evidence="11 12" key="1">
    <citation type="submission" date="2020-01" db="EMBL/GenBank/DDBJ databases">
        <title>Paenibacillus sp. nov., isolated from tomato rhizosphere.</title>
        <authorList>
            <person name="Weon H.-Y."/>
            <person name="Lee S.A."/>
        </authorList>
    </citation>
    <scope>NUCLEOTIDE SEQUENCE [LARGE SCALE GENOMIC DNA]</scope>
    <source>
        <strain evidence="11 12">12200R-189</strain>
    </source>
</reference>
<dbReference type="CDD" id="cd17536">
    <property type="entry name" value="REC_YesN-like"/>
    <property type="match status" value="1"/>
</dbReference>
<dbReference type="InterPro" id="IPR051552">
    <property type="entry name" value="HptR"/>
</dbReference>
<feature type="modified residue" description="4-aspartylphosphate" evidence="8">
    <location>
        <position position="55"/>
    </location>
</feature>
<dbReference type="InterPro" id="IPR020449">
    <property type="entry name" value="Tscrpt_reg_AraC-type_HTH"/>
</dbReference>
<keyword evidence="7" id="KW-0804">Transcription</keyword>
<dbReference type="GO" id="GO:0043565">
    <property type="term" value="F:sequence-specific DNA binding"/>
    <property type="evidence" value="ECO:0007669"/>
    <property type="project" value="InterPro"/>
</dbReference>
<feature type="domain" description="HTH araC/xylS-type" evidence="9">
    <location>
        <begin position="427"/>
        <end position="525"/>
    </location>
</feature>
<dbReference type="GO" id="GO:0000160">
    <property type="term" value="P:phosphorelay signal transduction system"/>
    <property type="evidence" value="ECO:0007669"/>
    <property type="project" value="UniProtKB-KW"/>
</dbReference>
<dbReference type="KEGG" id="plyc:GXP70_22535"/>
<dbReference type="PANTHER" id="PTHR42713:SF3">
    <property type="entry name" value="TRANSCRIPTIONAL REGULATORY PROTEIN HPTR"/>
    <property type="match status" value="1"/>
</dbReference>
<accession>A0A6C0FZC3</accession>
<evidence type="ECO:0000313" key="12">
    <source>
        <dbReference type="Proteomes" id="UP000476064"/>
    </source>
</evidence>
<dbReference type="PRINTS" id="PR00032">
    <property type="entry name" value="HTHARAC"/>
</dbReference>
<evidence type="ECO:0000256" key="1">
    <source>
        <dbReference type="ARBA" id="ARBA00004496"/>
    </source>
</evidence>
<dbReference type="Pfam" id="PF00072">
    <property type="entry name" value="Response_reg"/>
    <property type="match status" value="1"/>
</dbReference>
<protein>
    <submittedName>
        <fullName evidence="11">Helix-turn-helix domain-containing protein</fullName>
    </submittedName>
</protein>
<keyword evidence="3 8" id="KW-0597">Phosphoprotein</keyword>
<dbReference type="Gene3D" id="1.10.10.60">
    <property type="entry name" value="Homeodomain-like"/>
    <property type="match status" value="2"/>
</dbReference>
<dbReference type="RefSeq" id="WP_162358921.1">
    <property type="nucleotide sequence ID" value="NZ_CP048209.1"/>
</dbReference>
<dbReference type="EMBL" id="CP048209">
    <property type="protein sequence ID" value="QHT62488.1"/>
    <property type="molecule type" value="Genomic_DNA"/>
</dbReference>
<evidence type="ECO:0000256" key="2">
    <source>
        <dbReference type="ARBA" id="ARBA00022490"/>
    </source>
</evidence>
<dbReference type="InterPro" id="IPR011006">
    <property type="entry name" value="CheY-like_superfamily"/>
</dbReference>
<keyword evidence="12" id="KW-1185">Reference proteome</keyword>
<dbReference type="Pfam" id="PF12833">
    <property type="entry name" value="HTH_18"/>
    <property type="match status" value="1"/>
</dbReference>
<evidence type="ECO:0000256" key="8">
    <source>
        <dbReference type="PROSITE-ProRule" id="PRU00169"/>
    </source>
</evidence>
<dbReference type="InterPro" id="IPR001789">
    <property type="entry name" value="Sig_transdc_resp-reg_receiver"/>
</dbReference>
<dbReference type="Pfam" id="PF17853">
    <property type="entry name" value="GGDEF_2"/>
    <property type="match status" value="1"/>
</dbReference>
<evidence type="ECO:0000256" key="5">
    <source>
        <dbReference type="ARBA" id="ARBA00023015"/>
    </source>
</evidence>
<dbReference type="Proteomes" id="UP000476064">
    <property type="component" value="Chromosome"/>
</dbReference>
<evidence type="ECO:0000256" key="7">
    <source>
        <dbReference type="ARBA" id="ARBA00023163"/>
    </source>
</evidence>
<organism evidence="11 12">
    <name type="scientific">Paenibacillus lycopersici</name>
    <dbReference type="NCBI Taxonomy" id="2704462"/>
    <lineage>
        <taxon>Bacteria</taxon>
        <taxon>Bacillati</taxon>
        <taxon>Bacillota</taxon>
        <taxon>Bacilli</taxon>
        <taxon>Bacillales</taxon>
        <taxon>Paenibacillaceae</taxon>
        <taxon>Paenibacillus</taxon>
    </lineage>
</organism>
<comment type="subcellular location">
    <subcellularLocation>
        <location evidence="1">Cytoplasm</location>
    </subcellularLocation>
</comment>
<evidence type="ECO:0000256" key="3">
    <source>
        <dbReference type="ARBA" id="ARBA00022553"/>
    </source>
</evidence>
<proteinExistence type="predicted"/>
<evidence type="ECO:0000256" key="4">
    <source>
        <dbReference type="ARBA" id="ARBA00023012"/>
    </source>
</evidence>
<sequence>MYRVLLADDESLDLEGLERLIPWEKLGMEVAAAVSSGYDALAVLRAAPIDILVSDIKMPIMSGLELAKRALESNPSLKIVFVSGYEDFHYAKQAIQLNVQGYVLKPVDDYELIRVLTEVKQSLDQSQEQTKLEQAYKQSVTLARNELLLRWLEGPPMEDGGNALPIEMLDETGLRSDNGPFHVALLEADDLHLRWGALSEEARAANLQRLFSYIAQSALEKGANAVCRTAPDRIAVLSRQADFDGMLEQVLQRIRESNKATVTAAVGPSVQTLGEVGASYRQAKAILASKIFMGKDRILSHVDNPEHHMREAADMDRILEEMFAAVSAYELVRIDDALQELVAYARSLGNRLTVYNFTFHIVSKLDIHLKSLNENLQRMLGIEFEHLDILFHFETIYDIQSWLRKRLFEISELLHRKKLKKNRKLIDELEAYVSERLDSAMSLRELAGHFMFSPNYLGHLFKEETGENLSDYIIRRRFERACELLRDPKLKVFEVAHRIGYTNLTYFSRQFRELFGMTPNEFRRQC</sequence>
<dbReference type="Gene3D" id="3.40.50.2300">
    <property type="match status" value="1"/>
</dbReference>
<dbReference type="InterPro" id="IPR041522">
    <property type="entry name" value="CdaR_GGDEF"/>
</dbReference>
<feature type="domain" description="Response regulatory" evidence="10">
    <location>
        <begin position="3"/>
        <end position="120"/>
    </location>
</feature>
<dbReference type="AlphaFoldDB" id="A0A6C0FZC3"/>
<evidence type="ECO:0000259" key="10">
    <source>
        <dbReference type="PROSITE" id="PS50110"/>
    </source>
</evidence>
<keyword evidence="4" id="KW-0902">Two-component regulatory system</keyword>
<evidence type="ECO:0000313" key="11">
    <source>
        <dbReference type="EMBL" id="QHT62488.1"/>
    </source>
</evidence>
<dbReference type="InterPro" id="IPR009057">
    <property type="entry name" value="Homeodomain-like_sf"/>
</dbReference>
<keyword evidence="5" id="KW-0805">Transcription regulation</keyword>
<gene>
    <name evidence="11" type="ORF">GXP70_22535</name>
</gene>
<dbReference type="SMART" id="SM00448">
    <property type="entry name" value="REC"/>
    <property type="match status" value="1"/>
</dbReference>
<evidence type="ECO:0000256" key="6">
    <source>
        <dbReference type="ARBA" id="ARBA00023125"/>
    </source>
</evidence>
<dbReference type="SUPFAM" id="SSF52172">
    <property type="entry name" value="CheY-like"/>
    <property type="match status" value="1"/>
</dbReference>
<dbReference type="PROSITE" id="PS50110">
    <property type="entry name" value="RESPONSE_REGULATORY"/>
    <property type="match status" value="1"/>
</dbReference>
<dbReference type="PROSITE" id="PS01124">
    <property type="entry name" value="HTH_ARAC_FAMILY_2"/>
    <property type="match status" value="1"/>
</dbReference>
<name>A0A6C0FZC3_9BACL</name>
<evidence type="ECO:0000259" key="9">
    <source>
        <dbReference type="PROSITE" id="PS01124"/>
    </source>
</evidence>
<keyword evidence="2" id="KW-0963">Cytoplasm</keyword>